<keyword evidence="4" id="KW-1185">Reference proteome</keyword>
<dbReference type="GO" id="GO:0016491">
    <property type="term" value="F:oxidoreductase activity"/>
    <property type="evidence" value="ECO:0007669"/>
    <property type="project" value="UniProtKB-KW"/>
</dbReference>
<reference evidence="3 4" key="1">
    <citation type="submission" date="2019-04" db="EMBL/GenBank/DDBJ databases">
        <title>Sphingobacterium olei sp. nov., isolated from oil-contaminated soil.</title>
        <authorList>
            <person name="Liu B."/>
        </authorList>
    </citation>
    <scope>NUCLEOTIDE SEQUENCE [LARGE SCALE GENOMIC DNA]</scope>
    <source>
        <strain evidence="3 4">Y3L14</strain>
    </source>
</reference>
<dbReference type="SUPFAM" id="SSF51735">
    <property type="entry name" value="NAD(P)-binding Rossmann-fold domains"/>
    <property type="match status" value="1"/>
</dbReference>
<dbReference type="EMBL" id="SUKA01000003">
    <property type="protein sequence ID" value="TJY66070.1"/>
    <property type="molecule type" value="Genomic_DNA"/>
</dbReference>
<gene>
    <name evidence="3" type="ORF">FAZ19_11160</name>
</gene>
<dbReference type="AlphaFoldDB" id="A0A4U0H364"/>
<sequence>MKIGILGVGHIGKTLALKLANAGHNVVVANSGSPENIDPAVLATGAIAVTAQQAVQDKEVIIISIPLDQVTEVATLFAAVSEEVTVIDTSNYIPARDSEIEELEAGQVESLWVQQQLGRPIAKAWNAILAHSFATKGKPAGNPDRIAIPIAADRDIDREITLKLVNETGFDAFDTGCLADSWRQQPAAPAYCTDLTLTEMQAVIDTAEKDRLPKRRALAFAILTERMGGISPENIDWEFVLRMSRALYI</sequence>
<accession>A0A4U0H364</accession>
<evidence type="ECO:0000313" key="3">
    <source>
        <dbReference type="EMBL" id="TJY66070.1"/>
    </source>
</evidence>
<dbReference type="InterPro" id="IPR051267">
    <property type="entry name" value="STEAP_metalloreductase"/>
</dbReference>
<dbReference type="PANTHER" id="PTHR14239">
    <property type="entry name" value="DUDULIN-RELATED"/>
    <property type="match status" value="1"/>
</dbReference>
<proteinExistence type="predicted"/>
<dbReference type="InterPro" id="IPR028939">
    <property type="entry name" value="P5C_Rdtase_cat_N"/>
</dbReference>
<name>A0A4U0H364_9SPHI</name>
<protein>
    <submittedName>
        <fullName evidence="3">NADP oxidoreductase</fullName>
    </submittedName>
</protein>
<organism evidence="3 4">
    <name type="scientific">Sphingobacterium alkalisoli</name>
    <dbReference type="NCBI Taxonomy" id="1874115"/>
    <lineage>
        <taxon>Bacteria</taxon>
        <taxon>Pseudomonadati</taxon>
        <taxon>Bacteroidota</taxon>
        <taxon>Sphingobacteriia</taxon>
        <taxon>Sphingobacteriales</taxon>
        <taxon>Sphingobacteriaceae</taxon>
        <taxon>Sphingobacterium</taxon>
    </lineage>
</organism>
<dbReference type="Proteomes" id="UP000309872">
    <property type="component" value="Unassembled WGS sequence"/>
</dbReference>
<dbReference type="Pfam" id="PF03807">
    <property type="entry name" value="F420_oxidored"/>
    <property type="match status" value="1"/>
</dbReference>
<comment type="caution">
    <text evidence="3">The sequence shown here is derived from an EMBL/GenBank/DDBJ whole genome shotgun (WGS) entry which is preliminary data.</text>
</comment>
<dbReference type="OrthoDB" id="9786864at2"/>
<evidence type="ECO:0000313" key="4">
    <source>
        <dbReference type="Proteomes" id="UP000309872"/>
    </source>
</evidence>
<feature type="domain" description="Pyrroline-5-carboxylate reductase catalytic N-terminal" evidence="2">
    <location>
        <begin position="2"/>
        <end position="92"/>
    </location>
</feature>
<dbReference type="PANTHER" id="PTHR14239:SF3">
    <property type="entry name" value="METALLOREDUCTASE STEAP1-RELATED"/>
    <property type="match status" value="1"/>
</dbReference>
<dbReference type="GO" id="GO:0005886">
    <property type="term" value="C:plasma membrane"/>
    <property type="evidence" value="ECO:0007669"/>
    <property type="project" value="TreeGrafter"/>
</dbReference>
<evidence type="ECO:0000256" key="1">
    <source>
        <dbReference type="ARBA" id="ARBA00023002"/>
    </source>
</evidence>
<dbReference type="Gene3D" id="3.40.50.720">
    <property type="entry name" value="NAD(P)-binding Rossmann-like Domain"/>
    <property type="match status" value="1"/>
</dbReference>
<dbReference type="InterPro" id="IPR036291">
    <property type="entry name" value="NAD(P)-bd_dom_sf"/>
</dbReference>
<evidence type="ECO:0000259" key="2">
    <source>
        <dbReference type="Pfam" id="PF03807"/>
    </source>
</evidence>
<keyword evidence="1" id="KW-0560">Oxidoreductase</keyword>